<evidence type="ECO:0000313" key="2">
    <source>
        <dbReference type="EMBL" id="PVI00704.1"/>
    </source>
</evidence>
<gene>
    <name evidence="2" type="ORF">DM02DRAFT_614158</name>
</gene>
<dbReference type="Proteomes" id="UP000244855">
    <property type="component" value="Unassembled WGS sequence"/>
</dbReference>
<evidence type="ECO:0000313" key="3">
    <source>
        <dbReference type="Proteomes" id="UP000244855"/>
    </source>
</evidence>
<feature type="region of interest" description="Disordered" evidence="1">
    <location>
        <begin position="31"/>
        <end position="51"/>
    </location>
</feature>
<keyword evidence="3" id="KW-1185">Reference proteome</keyword>
<proteinExistence type="predicted"/>
<reference evidence="2 3" key="1">
    <citation type="journal article" date="2018" name="Sci. Rep.">
        <title>Comparative genomics provides insights into the lifestyle and reveals functional heterogeneity of dark septate endophytic fungi.</title>
        <authorList>
            <person name="Knapp D.G."/>
            <person name="Nemeth J.B."/>
            <person name="Barry K."/>
            <person name="Hainaut M."/>
            <person name="Henrissat B."/>
            <person name="Johnson J."/>
            <person name="Kuo A."/>
            <person name="Lim J.H.P."/>
            <person name="Lipzen A."/>
            <person name="Nolan M."/>
            <person name="Ohm R.A."/>
            <person name="Tamas L."/>
            <person name="Grigoriev I.V."/>
            <person name="Spatafora J.W."/>
            <person name="Nagy L.G."/>
            <person name="Kovacs G.M."/>
        </authorList>
    </citation>
    <scope>NUCLEOTIDE SEQUENCE [LARGE SCALE GENOMIC DNA]</scope>
    <source>
        <strain evidence="2 3">DSE2036</strain>
    </source>
</reference>
<organism evidence="2 3">
    <name type="scientific">Periconia macrospinosa</name>
    <dbReference type="NCBI Taxonomy" id="97972"/>
    <lineage>
        <taxon>Eukaryota</taxon>
        <taxon>Fungi</taxon>
        <taxon>Dikarya</taxon>
        <taxon>Ascomycota</taxon>
        <taxon>Pezizomycotina</taxon>
        <taxon>Dothideomycetes</taxon>
        <taxon>Pleosporomycetidae</taxon>
        <taxon>Pleosporales</taxon>
        <taxon>Massarineae</taxon>
        <taxon>Periconiaceae</taxon>
        <taxon>Periconia</taxon>
    </lineage>
</organism>
<dbReference type="EMBL" id="KZ805369">
    <property type="protein sequence ID" value="PVI00704.1"/>
    <property type="molecule type" value="Genomic_DNA"/>
</dbReference>
<sequence>MPPFNLASAVHFLAFQNSNSLTVVRNPESAALVPDQDESSDRNRNSASTFLPWSACRPVRRSDTSNSLTNTKD</sequence>
<name>A0A2V1DTW4_9PLEO</name>
<dbReference type="AlphaFoldDB" id="A0A2V1DTW4"/>
<evidence type="ECO:0000256" key="1">
    <source>
        <dbReference type="SAM" id="MobiDB-lite"/>
    </source>
</evidence>
<protein>
    <submittedName>
        <fullName evidence="2">Uncharacterized protein</fullName>
    </submittedName>
</protein>
<accession>A0A2V1DTW4</accession>